<dbReference type="Proteomes" id="UP000192247">
    <property type="component" value="Unassembled WGS sequence"/>
</dbReference>
<organism evidence="1 2">
    <name type="scientific">Tropilaelaps mercedesae</name>
    <dbReference type="NCBI Taxonomy" id="418985"/>
    <lineage>
        <taxon>Eukaryota</taxon>
        <taxon>Metazoa</taxon>
        <taxon>Ecdysozoa</taxon>
        <taxon>Arthropoda</taxon>
        <taxon>Chelicerata</taxon>
        <taxon>Arachnida</taxon>
        <taxon>Acari</taxon>
        <taxon>Parasitiformes</taxon>
        <taxon>Mesostigmata</taxon>
        <taxon>Gamasina</taxon>
        <taxon>Dermanyssoidea</taxon>
        <taxon>Laelapidae</taxon>
        <taxon>Tropilaelaps</taxon>
    </lineage>
</organism>
<evidence type="ECO:0000313" key="1">
    <source>
        <dbReference type="EMBL" id="OQR77017.1"/>
    </source>
</evidence>
<comment type="caution">
    <text evidence="1">The sequence shown here is derived from an EMBL/GenBank/DDBJ whole genome shotgun (WGS) entry which is preliminary data.</text>
</comment>
<evidence type="ECO:0000313" key="2">
    <source>
        <dbReference type="Proteomes" id="UP000192247"/>
    </source>
</evidence>
<sequence length="73" mass="8584">MIVAVRICHTITTSRFRQSGRRRRRRSLLPGHIRTYFQDLVDPVADDEELVDLIIEQATLLSKTILRYLMVMV</sequence>
<proteinExistence type="predicted"/>
<name>A0A1V9XU43_9ACAR</name>
<dbReference type="InParanoid" id="A0A1V9XU43"/>
<dbReference type="EMBL" id="MNPL01004049">
    <property type="protein sequence ID" value="OQR77017.1"/>
    <property type="molecule type" value="Genomic_DNA"/>
</dbReference>
<keyword evidence="2" id="KW-1185">Reference proteome</keyword>
<dbReference type="AlphaFoldDB" id="A0A1V9XU43"/>
<accession>A0A1V9XU43</accession>
<protein>
    <submittedName>
        <fullName evidence="1">Uncharacterized protein</fullName>
    </submittedName>
</protein>
<gene>
    <name evidence="1" type="ORF">BIW11_07393</name>
</gene>
<reference evidence="1 2" key="1">
    <citation type="journal article" date="2017" name="Gigascience">
        <title>Draft genome of the honey bee ectoparasitic mite, Tropilaelaps mercedesae, is shaped by the parasitic life history.</title>
        <authorList>
            <person name="Dong X."/>
            <person name="Armstrong S.D."/>
            <person name="Xia D."/>
            <person name="Makepeace B.L."/>
            <person name="Darby A.C."/>
            <person name="Kadowaki T."/>
        </authorList>
    </citation>
    <scope>NUCLEOTIDE SEQUENCE [LARGE SCALE GENOMIC DNA]</scope>
    <source>
        <strain evidence="1">Wuxi-XJTLU</strain>
    </source>
</reference>